<organism evidence="1 2">
    <name type="scientific">Vermiconidia calcicola</name>
    <dbReference type="NCBI Taxonomy" id="1690605"/>
    <lineage>
        <taxon>Eukaryota</taxon>
        <taxon>Fungi</taxon>
        <taxon>Dikarya</taxon>
        <taxon>Ascomycota</taxon>
        <taxon>Pezizomycotina</taxon>
        <taxon>Dothideomycetes</taxon>
        <taxon>Dothideomycetidae</taxon>
        <taxon>Mycosphaerellales</taxon>
        <taxon>Extremaceae</taxon>
        <taxon>Vermiconidia</taxon>
    </lineage>
</organism>
<evidence type="ECO:0000313" key="2">
    <source>
        <dbReference type="Proteomes" id="UP001281147"/>
    </source>
</evidence>
<comment type="caution">
    <text evidence="1">The sequence shown here is derived from an EMBL/GenBank/DDBJ whole genome shotgun (WGS) entry which is preliminary data.</text>
</comment>
<accession>A0ACC3MJ81</accession>
<keyword evidence="2" id="KW-1185">Reference proteome</keyword>
<reference evidence="1" key="1">
    <citation type="submission" date="2023-07" db="EMBL/GenBank/DDBJ databases">
        <title>Black Yeasts Isolated from many extreme environments.</title>
        <authorList>
            <person name="Coleine C."/>
            <person name="Stajich J.E."/>
            <person name="Selbmann L."/>
        </authorList>
    </citation>
    <scope>NUCLEOTIDE SEQUENCE</scope>
    <source>
        <strain evidence="1">CCFEE 5714</strain>
    </source>
</reference>
<dbReference type="Proteomes" id="UP001281147">
    <property type="component" value="Unassembled WGS sequence"/>
</dbReference>
<gene>
    <name evidence="1" type="ORF">LTR37_018183</name>
</gene>
<dbReference type="EMBL" id="JAUTXU010000248">
    <property type="protein sequence ID" value="KAK3696041.1"/>
    <property type="molecule type" value="Genomic_DNA"/>
</dbReference>
<protein>
    <submittedName>
        <fullName evidence="1">Uncharacterized protein</fullName>
    </submittedName>
</protein>
<sequence>MTVSMQQPSPSEETQNLLARLGQRPGVQSTLIISRDTGAIVRSSGLITAEDIAEDDTAPPPTNGTYVNGSDGEAEKKGTRDAEEVARLVYGFVQSAGSMIEELNGENDEAKLLRVRTKKNELVIVPDAKFLLVVIHDTPPA</sequence>
<proteinExistence type="predicted"/>
<name>A0ACC3MJ81_9PEZI</name>
<evidence type="ECO:0000313" key="1">
    <source>
        <dbReference type="EMBL" id="KAK3696041.1"/>
    </source>
</evidence>